<dbReference type="EMBL" id="KZ679126">
    <property type="protein sequence ID" value="PTB81737.1"/>
    <property type="molecule type" value="Genomic_DNA"/>
</dbReference>
<evidence type="ECO:0000313" key="2">
    <source>
        <dbReference type="EMBL" id="PTB81737.1"/>
    </source>
</evidence>
<protein>
    <submittedName>
        <fullName evidence="2">Uncharacterized protein</fullName>
    </submittedName>
</protein>
<proteinExistence type="predicted"/>
<accession>A0A2T4CJI1</accession>
<organism evidence="2 3">
    <name type="scientific">Trichoderma longibrachiatum ATCC 18648</name>
    <dbReference type="NCBI Taxonomy" id="983965"/>
    <lineage>
        <taxon>Eukaryota</taxon>
        <taxon>Fungi</taxon>
        <taxon>Dikarya</taxon>
        <taxon>Ascomycota</taxon>
        <taxon>Pezizomycotina</taxon>
        <taxon>Sordariomycetes</taxon>
        <taxon>Hypocreomycetidae</taxon>
        <taxon>Hypocreales</taxon>
        <taxon>Hypocreaceae</taxon>
        <taxon>Trichoderma</taxon>
    </lineage>
</organism>
<dbReference type="STRING" id="983965.A0A2T4CJI1"/>
<evidence type="ECO:0000313" key="3">
    <source>
        <dbReference type="Proteomes" id="UP000240760"/>
    </source>
</evidence>
<feature type="compositionally biased region" description="Basic and acidic residues" evidence="1">
    <location>
        <begin position="310"/>
        <end position="328"/>
    </location>
</feature>
<gene>
    <name evidence="2" type="ORF">M440DRAFT_1323006</name>
</gene>
<evidence type="ECO:0000256" key="1">
    <source>
        <dbReference type="SAM" id="MobiDB-lite"/>
    </source>
</evidence>
<dbReference type="OrthoDB" id="5041951at2759"/>
<name>A0A2T4CJI1_TRILO</name>
<sequence length="356" mass="40332">MQLQSHIQHNLAASAPLHLPVMNNPYEINTAPPTIGTPSDAATLRQLLKTPYDSVYKVSPDGKTYLEPLMLRGTPNPSWDSLVDFLDRQEPESEKKSEVAYLSRLNPRDKALRASLKRLRDNSSKFKKIREVFGEHSRYHPNQLLSKDYLPPGGLCQKEPMYRLACKISDLKHLHRTGALAMDPFDFIRWRIIKKAASFMPNPGDNPKHSIRTMVYKLCDDSIDVLSRPYQDSVMRHAVLMSAAQRNHLGAYGPRGRWRKYWLTDQRESAYSKRARRERHAAALARARAAAAPTAPVYSGVNAFRAQQQQRREAEERRAREERPDASESRVACAGIGCPDRATWSLGIYAVEGATA</sequence>
<keyword evidence="3" id="KW-1185">Reference proteome</keyword>
<dbReference type="Proteomes" id="UP000240760">
    <property type="component" value="Unassembled WGS sequence"/>
</dbReference>
<reference evidence="2 3" key="1">
    <citation type="submission" date="2016-07" db="EMBL/GenBank/DDBJ databases">
        <title>Multiple horizontal gene transfer events from other fungi enriched the ability of initially mycotrophic Trichoderma (Ascomycota) to feed on dead plant biomass.</title>
        <authorList>
            <consortium name="DOE Joint Genome Institute"/>
            <person name="Aerts A."/>
            <person name="Atanasova L."/>
            <person name="Chenthamara K."/>
            <person name="Zhang J."/>
            <person name="Grujic M."/>
            <person name="Henrissat B."/>
            <person name="Kuo A."/>
            <person name="Salamov A."/>
            <person name="Lipzen A."/>
            <person name="Labutti K."/>
            <person name="Barry K."/>
            <person name="Miao Y."/>
            <person name="Rahimi M.J."/>
            <person name="Shen Q."/>
            <person name="Grigoriev I.V."/>
            <person name="Kubicek C.P."/>
            <person name="Druzhinina I.S."/>
        </authorList>
    </citation>
    <scope>NUCLEOTIDE SEQUENCE [LARGE SCALE GENOMIC DNA]</scope>
    <source>
        <strain evidence="2 3">ATCC 18648</strain>
    </source>
</reference>
<feature type="region of interest" description="Disordered" evidence="1">
    <location>
        <begin position="307"/>
        <end position="330"/>
    </location>
</feature>
<dbReference type="AlphaFoldDB" id="A0A2T4CJI1"/>